<name>T2KJ43_FORAG</name>
<dbReference type="HOGENOM" id="CLU_3310163_0_0_10"/>
<gene>
    <name evidence="1" type="ORF">BN863_7460</name>
</gene>
<accession>T2KJ43</accession>
<sequence length="39" mass="4564">MLGLIFIPQCSLKYQFAPCIVHIARVYKAHNYSYYNAIN</sequence>
<evidence type="ECO:0000313" key="1">
    <source>
        <dbReference type="EMBL" id="CDF78458.1"/>
    </source>
</evidence>
<organism evidence="1 2">
    <name type="scientific">Formosa agariphila (strain DSM 15362 / KCTC 12365 / LMG 23005 / KMM 3901 / M-2Alg 35-1)</name>
    <dbReference type="NCBI Taxonomy" id="1347342"/>
    <lineage>
        <taxon>Bacteria</taxon>
        <taxon>Pseudomonadati</taxon>
        <taxon>Bacteroidota</taxon>
        <taxon>Flavobacteriia</taxon>
        <taxon>Flavobacteriales</taxon>
        <taxon>Flavobacteriaceae</taxon>
        <taxon>Formosa</taxon>
    </lineage>
</organism>
<dbReference type="PATRIC" id="fig|1347342.6.peg.752"/>
<dbReference type="Proteomes" id="UP000016160">
    <property type="component" value="Chromosome"/>
</dbReference>
<reference evidence="1 2" key="1">
    <citation type="journal article" date="2013" name="Appl. Environ. Microbiol.">
        <title>The genome of the alga-associated marine flavobacterium Formosa agariphila KMM 3901T reveals a broad potential for degradation of algal polysaccharides.</title>
        <authorList>
            <person name="Mann A.J."/>
            <person name="Hahnke R.L."/>
            <person name="Huang S."/>
            <person name="Werner J."/>
            <person name="Xing P."/>
            <person name="Barbeyron T."/>
            <person name="Huettel B."/>
            <person name="Stueber K."/>
            <person name="Reinhardt R."/>
            <person name="Harder J."/>
            <person name="Gloeckner F.O."/>
            <person name="Amann R.I."/>
            <person name="Teeling H."/>
        </authorList>
    </citation>
    <scope>NUCLEOTIDE SEQUENCE [LARGE SCALE GENOMIC DNA]</scope>
    <source>
        <strain evidence="2">DSM 15362 / KCTC 12365 / LMG 23005 / KMM 3901</strain>
    </source>
</reference>
<protein>
    <submittedName>
        <fullName evidence="1">Uncharacterized protein</fullName>
    </submittedName>
</protein>
<evidence type="ECO:0000313" key="2">
    <source>
        <dbReference type="Proteomes" id="UP000016160"/>
    </source>
</evidence>
<proteinExistence type="predicted"/>
<dbReference type="AlphaFoldDB" id="T2KJ43"/>
<dbReference type="EMBL" id="HG315671">
    <property type="protein sequence ID" value="CDF78458.1"/>
    <property type="molecule type" value="Genomic_DNA"/>
</dbReference>
<keyword evidence="2" id="KW-1185">Reference proteome</keyword>